<name>A0ABU6TPF3_9FABA</name>
<proteinExistence type="predicted"/>
<evidence type="ECO:0000313" key="2">
    <source>
        <dbReference type="EMBL" id="MED6149813.1"/>
    </source>
</evidence>
<dbReference type="PANTHER" id="PTHR33527:SF28">
    <property type="entry name" value="GB|AAD43168.1"/>
    <property type="match status" value="1"/>
</dbReference>
<accession>A0ABU6TPF3</accession>
<keyword evidence="3" id="KW-1185">Reference proteome</keyword>
<evidence type="ECO:0000256" key="1">
    <source>
        <dbReference type="SAM" id="MobiDB-lite"/>
    </source>
</evidence>
<feature type="region of interest" description="Disordered" evidence="1">
    <location>
        <begin position="326"/>
        <end position="355"/>
    </location>
</feature>
<comment type="caution">
    <text evidence="2">The sequence shown here is derived from an EMBL/GenBank/DDBJ whole genome shotgun (WGS) entry which is preliminary data.</text>
</comment>
<evidence type="ECO:0000313" key="3">
    <source>
        <dbReference type="Proteomes" id="UP001341840"/>
    </source>
</evidence>
<sequence>MVPYLHSKDPGANITVTKEEFNLFHNIDRQLFTRFVVGLRRDTSESTHVMSFIMWLERKCKDFKIVANLLTWPDNLLNDLADEAALALSCVESPQYPYTHDKVLPLIHNLTRGTISLVYLYENRMEVIPAVTKLLNDVSVRAFTDIIQHVQFENARNAMISNAAPAYMQQSPQMMYYAPAPAPTAAANPSHWIAGSSSSSLIGSRQDEFNQEFREIVAKLNLSNTVVANEMMMREVPVADDRTIFMTFSKGYPISEAEIRDFFARTQGDIIESLHMQDVQSVAEQPLFARMVVRPDAMNKIDAFLEGGRKVKFAINGKHVWARRYVRKGNKSPRGTSPVNSGPPSPSSGAGVTPF</sequence>
<protein>
    <submittedName>
        <fullName evidence="2">Uncharacterized protein</fullName>
    </submittedName>
</protein>
<dbReference type="PANTHER" id="PTHR33527">
    <property type="entry name" value="OS07G0274300 PROTEIN"/>
    <property type="match status" value="1"/>
</dbReference>
<dbReference type="EMBL" id="JASCZI010091293">
    <property type="protein sequence ID" value="MED6149813.1"/>
    <property type="molecule type" value="Genomic_DNA"/>
</dbReference>
<dbReference type="Proteomes" id="UP001341840">
    <property type="component" value="Unassembled WGS sequence"/>
</dbReference>
<gene>
    <name evidence="2" type="ORF">PIB30_066233</name>
</gene>
<organism evidence="2 3">
    <name type="scientific">Stylosanthes scabra</name>
    <dbReference type="NCBI Taxonomy" id="79078"/>
    <lineage>
        <taxon>Eukaryota</taxon>
        <taxon>Viridiplantae</taxon>
        <taxon>Streptophyta</taxon>
        <taxon>Embryophyta</taxon>
        <taxon>Tracheophyta</taxon>
        <taxon>Spermatophyta</taxon>
        <taxon>Magnoliopsida</taxon>
        <taxon>eudicotyledons</taxon>
        <taxon>Gunneridae</taxon>
        <taxon>Pentapetalae</taxon>
        <taxon>rosids</taxon>
        <taxon>fabids</taxon>
        <taxon>Fabales</taxon>
        <taxon>Fabaceae</taxon>
        <taxon>Papilionoideae</taxon>
        <taxon>50 kb inversion clade</taxon>
        <taxon>dalbergioids sensu lato</taxon>
        <taxon>Dalbergieae</taxon>
        <taxon>Pterocarpus clade</taxon>
        <taxon>Stylosanthes</taxon>
    </lineage>
</organism>
<reference evidence="2 3" key="1">
    <citation type="journal article" date="2023" name="Plants (Basel)">
        <title>Bridging the Gap: Combining Genomics and Transcriptomics Approaches to Understand Stylosanthes scabra, an Orphan Legume from the Brazilian Caatinga.</title>
        <authorList>
            <person name="Ferreira-Neto J.R.C."/>
            <person name="da Silva M.D."/>
            <person name="Binneck E."/>
            <person name="de Melo N.F."/>
            <person name="da Silva R.H."/>
            <person name="de Melo A.L.T.M."/>
            <person name="Pandolfi V."/>
            <person name="Bustamante F.O."/>
            <person name="Brasileiro-Vidal A.C."/>
            <person name="Benko-Iseppon A.M."/>
        </authorList>
    </citation>
    <scope>NUCLEOTIDE SEQUENCE [LARGE SCALE GENOMIC DNA]</scope>
    <source>
        <tissue evidence="2">Leaves</tissue>
    </source>
</reference>